<name>A0A0S4KQC9_9BACT</name>
<evidence type="ECO:0000313" key="4">
    <source>
        <dbReference type="Proteomes" id="UP000066284"/>
    </source>
</evidence>
<protein>
    <recommendedName>
        <fullName evidence="5">PEP-CTERM protein-sorting domain-containing protein</fullName>
    </recommendedName>
</protein>
<evidence type="ECO:0000313" key="3">
    <source>
        <dbReference type="EMBL" id="CUQ65374.1"/>
    </source>
</evidence>
<feature type="chain" id="PRO_5006623477" description="PEP-CTERM protein-sorting domain-containing protein" evidence="2">
    <location>
        <begin position="30"/>
        <end position="186"/>
    </location>
</feature>
<keyword evidence="1" id="KW-1133">Transmembrane helix</keyword>
<dbReference type="AlphaFoldDB" id="A0A0S4KQC9"/>
<feature type="transmembrane region" description="Helical" evidence="1">
    <location>
        <begin position="159"/>
        <end position="178"/>
    </location>
</feature>
<keyword evidence="2" id="KW-0732">Signal</keyword>
<dbReference type="KEGG" id="nio:NITINOP_0398"/>
<keyword evidence="1" id="KW-0472">Membrane</keyword>
<dbReference type="RefSeq" id="WP_158023134.1">
    <property type="nucleotide sequence ID" value="NZ_LN885086.1"/>
</dbReference>
<dbReference type="Proteomes" id="UP000066284">
    <property type="component" value="Chromosome 1"/>
</dbReference>
<proteinExistence type="predicted"/>
<gene>
    <name evidence="3" type="ORF">NITINOP_0398</name>
</gene>
<dbReference type="STRING" id="1715989.NITINOP_0398"/>
<keyword evidence="1" id="KW-0812">Transmembrane</keyword>
<feature type="signal peptide" evidence="2">
    <location>
        <begin position="1"/>
        <end position="29"/>
    </location>
</feature>
<dbReference type="OrthoDB" id="5574020at2"/>
<reference evidence="4" key="1">
    <citation type="submission" date="2015-09" db="EMBL/GenBank/DDBJ databases">
        <authorList>
            <person name="Daims H."/>
        </authorList>
    </citation>
    <scope>NUCLEOTIDE SEQUENCE [LARGE SCALE GENOMIC DNA]</scope>
</reference>
<evidence type="ECO:0000256" key="1">
    <source>
        <dbReference type="SAM" id="Phobius"/>
    </source>
</evidence>
<organism evidence="3 4">
    <name type="scientific">Candidatus Nitrospira inopinata</name>
    <dbReference type="NCBI Taxonomy" id="1715989"/>
    <lineage>
        <taxon>Bacteria</taxon>
        <taxon>Pseudomonadati</taxon>
        <taxon>Nitrospirota</taxon>
        <taxon>Nitrospiria</taxon>
        <taxon>Nitrospirales</taxon>
        <taxon>Nitrospiraceae</taxon>
        <taxon>Nitrospira</taxon>
    </lineage>
</organism>
<keyword evidence="4" id="KW-1185">Reference proteome</keyword>
<dbReference type="EMBL" id="LN885086">
    <property type="protein sequence ID" value="CUQ65374.1"/>
    <property type="molecule type" value="Genomic_DNA"/>
</dbReference>
<accession>A0A0S4KQC9</accession>
<evidence type="ECO:0000256" key="2">
    <source>
        <dbReference type="SAM" id="SignalP"/>
    </source>
</evidence>
<sequence>MRSVSRLKMAVAGLVAAAAVLSGAANVQAVPYNPSLPFGPGYGDATNPVVYTANPAAGFFLDTVNFDLGPFTHFNMTSSTTNLTSWFGASIFENNTDRQVPGGGAAPSFTDFPLADLGILMPPGDYHLHPSGLARSGGGSYTLTMWGSYGSTPPPPPPIPVPAALYLFGTGLVGLAGLSRRMKKVS</sequence>
<evidence type="ECO:0008006" key="5">
    <source>
        <dbReference type="Google" id="ProtNLM"/>
    </source>
</evidence>